<protein>
    <submittedName>
        <fullName evidence="1">Uncharacterized protein</fullName>
    </submittedName>
</protein>
<sequence>MELELILERELTTMRPPGGTITDAHVCQRETGKWHINVRASWRGMALYHVGLYDKKRIRLYKKASSAIRHIVLGYGYEGVIHVHPVPGLQDAANF</sequence>
<gene>
    <name evidence="1" type="ORF">AX777_22020</name>
</gene>
<dbReference type="RefSeq" id="WP_155738107.1">
    <property type="nucleotide sequence ID" value="NZ_LSTR01000044.1"/>
</dbReference>
<proteinExistence type="predicted"/>
<evidence type="ECO:0000313" key="1">
    <source>
        <dbReference type="EMBL" id="OAH42131.1"/>
    </source>
</evidence>
<comment type="caution">
    <text evidence="1">The sequence shown here is derived from an EMBL/GenBank/DDBJ whole genome shotgun (WGS) entry which is preliminary data.</text>
</comment>
<dbReference type="EMBL" id="LSTR01000044">
    <property type="protein sequence ID" value="OAH42131.1"/>
    <property type="molecule type" value="Genomic_DNA"/>
</dbReference>
<dbReference type="OrthoDB" id="7574408at2"/>
<dbReference type="Proteomes" id="UP000077262">
    <property type="component" value="Unassembled WGS sequence"/>
</dbReference>
<accession>A0A177JP29</accession>
<evidence type="ECO:0000313" key="2">
    <source>
        <dbReference type="Proteomes" id="UP000077262"/>
    </source>
</evidence>
<reference evidence="1 2" key="1">
    <citation type="submission" date="2016-02" db="EMBL/GenBank/DDBJ databases">
        <authorList>
            <person name="Wen L."/>
            <person name="He K."/>
            <person name="Yang H."/>
        </authorList>
    </citation>
    <scope>NUCLEOTIDE SEQUENCE [LARGE SCALE GENOMIC DNA]</scope>
    <source>
        <strain evidence="1 2">CD09_2</strain>
    </source>
</reference>
<dbReference type="AlphaFoldDB" id="A0A177JP29"/>
<name>A0A177JP29_SPHYA</name>
<organism evidence="1 2">
    <name type="scientific">Sphingobium yanoikuyae</name>
    <name type="common">Sphingomonas yanoikuyae</name>
    <dbReference type="NCBI Taxonomy" id="13690"/>
    <lineage>
        <taxon>Bacteria</taxon>
        <taxon>Pseudomonadati</taxon>
        <taxon>Pseudomonadota</taxon>
        <taxon>Alphaproteobacteria</taxon>
        <taxon>Sphingomonadales</taxon>
        <taxon>Sphingomonadaceae</taxon>
        <taxon>Sphingobium</taxon>
    </lineage>
</organism>